<feature type="binding site" evidence="16">
    <location>
        <position position="839"/>
    </location>
    <ligand>
        <name>Mn(2+)</name>
        <dbReference type="ChEBI" id="CHEBI:29035"/>
        <label>4</label>
    </ligand>
</feature>
<evidence type="ECO:0000256" key="1">
    <source>
        <dbReference type="ARBA" id="ARBA00001936"/>
    </source>
</evidence>
<feature type="binding site" evidence="16">
    <location>
        <position position="759"/>
    </location>
    <ligand>
        <name>ATP</name>
        <dbReference type="ChEBI" id="CHEBI:30616"/>
        <label>2</label>
    </ligand>
</feature>
<dbReference type="PROSITE" id="PS50975">
    <property type="entry name" value="ATP_GRASP"/>
    <property type="match status" value="2"/>
</dbReference>
<feature type="binding site" evidence="16">
    <location>
        <position position="129"/>
    </location>
    <ligand>
        <name>ATP</name>
        <dbReference type="ChEBI" id="CHEBI:30616"/>
        <label>1</label>
    </ligand>
</feature>
<dbReference type="RefSeq" id="WP_188816726.1">
    <property type="nucleotide sequence ID" value="NZ_BMOF01000006.1"/>
</dbReference>
<evidence type="ECO:0000256" key="4">
    <source>
        <dbReference type="ARBA" id="ARBA00022571"/>
    </source>
</evidence>
<dbReference type="NCBIfam" id="TIGR01369">
    <property type="entry name" value="CPSaseII_lrg"/>
    <property type="match status" value="1"/>
</dbReference>
<feature type="binding site" evidence="16">
    <location>
        <position position="176"/>
    </location>
    <ligand>
        <name>ATP</name>
        <dbReference type="ChEBI" id="CHEBI:30616"/>
        <label>1</label>
    </ligand>
</feature>
<feature type="binding site" evidence="16">
    <location>
        <position position="241"/>
    </location>
    <ligand>
        <name>ATP</name>
        <dbReference type="ChEBI" id="CHEBI:30616"/>
        <label>1</label>
    </ligand>
</feature>
<evidence type="ECO:0000256" key="14">
    <source>
        <dbReference type="ARBA" id="ARBA00047359"/>
    </source>
</evidence>
<dbReference type="GO" id="GO:0006541">
    <property type="term" value="P:glutamine metabolic process"/>
    <property type="evidence" value="ECO:0007669"/>
    <property type="project" value="TreeGrafter"/>
</dbReference>
<dbReference type="GO" id="GO:0004088">
    <property type="term" value="F:carbamoyl-phosphate synthase (glutamine-hydrolyzing) activity"/>
    <property type="evidence" value="ECO:0007669"/>
    <property type="project" value="UniProtKB-UniRule"/>
</dbReference>
<keyword evidence="10 16" id="KW-0067">ATP-binding</keyword>
<feature type="binding site" evidence="16">
    <location>
        <position position="827"/>
    </location>
    <ligand>
        <name>ATP</name>
        <dbReference type="ChEBI" id="CHEBI:30616"/>
        <label>2</label>
    </ligand>
</feature>
<dbReference type="SUPFAM" id="SSF56059">
    <property type="entry name" value="Glutathione synthetase ATP-binding domain-like"/>
    <property type="match status" value="2"/>
</dbReference>
<comment type="function">
    <text evidence="16">Large subunit of the glutamine-dependent carbamoyl phosphate synthetase (CPSase). CPSase catalyzes the formation of carbamoyl phosphate from the ammonia moiety of glutamine, carbonate, and phosphate donated by ATP, constituting the first step of 2 biosynthetic pathways, one leading to arginine and/or urea and the other to pyrimidine nucleotides. The large subunit (synthetase) binds the substrates ammonia (free or transferred from glutamine from the small subunit), hydrogencarbonate and ATP and carries out an ATP-coupled ligase reaction, activating hydrogencarbonate by forming carboxy phosphate which reacts with ammonia to form carbamoyl phosphate.</text>
</comment>
<dbReference type="SUPFAM" id="SSF52440">
    <property type="entry name" value="PreATP-grasp domain"/>
    <property type="match status" value="2"/>
</dbReference>
<dbReference type="InterPro" id="IPR005479">
    <property type="entry name" value="CPAse_ATP-bd"/>
</dbReference>
<dbReference type="FunFam" id="3.40.50.20:FF:000001">
    <property type="entry name" value="Carbamoyl-phosphate synthase large chain"/>
    <property type="match status" value="1"/>
</dbReference>
<feature type="binding site" evidence="16">
    <location>
        <position position="298"/>
    </location>
    <ligand>
        <name>ATP</name>
        <dbReference type="ChEBI" id="CHEBI:30616"/>
        <label>1</label>
    </ligand>
</feature>
<evidence type="ECO:0000256" key="3">
    <source>
        <dbReference type="ARBA" id="ARBA00009799"/>
    </source>
</evidence>
<dbReference type="InterPro" id="IPR005483">
    <property type="entry name" value="CPSase_dom"/>
</dbReference>
<dbReference type="Pfam" id="PF02142">
    <property type="entry name" value="MGS"/>
    <property type="match status" value="1"/>
</dbReference>
<dbReference type="GO" id="GO:0005737">
    <property type="term" value="C:cytoplasm"/>
    <property type="evidence" value="ECO:0007669"/>
    <property type="project" value="TreeGrafter"/>
</dbReference>
<dbReference type="AlphaFoldDB" id="A0A8J3BCL7"/>
<dbReference type="InterPro" id="IPR036897">
    <property type="entry name" value="CarbamoylP_synth_lsu_oligo_sf"/>
</dbReference>
<keyword evidence="6 16" id="KW-0028">Amino-acid biosynthesis</keyword>
<dbReference type="PROSITE" id="PS51855">
    <property type="entry name" value="MGS"/>
    <property type="match status" value="1"/>
</dbReference>
<name>A0A8J3BCL7_9BACI</name>
<feature type="binding site" evidence="16">
    <location>
        <position position="300"/>
    </location>
    <ligand>
        <name>Mg(2+)</name>
        <dbReference type="ChEBI" id="CHEBI:18420"/>
        <label>2</label>
    </ligand>
</feature>
<reference evidence="19" key="2">
    <citation type="submission" date="2020-09" db="EMBL/GenBank/DDBJ databases">
        <authorList>
            <person name="Sun Q."/>
            <person name="Ohkuma M."/>
        </authorList>
    </citation>
    <scope>NUCLEOTIDE SEQUENCE</scope>
    <source>
        <strain evidence="19">JCM 14719</strain>
    </source>
</reference>
<feature type="binding site" evidence="16">
    <location>
        <position position="787"/>
    </location>
    <ligand>
        <name>ATP</name>
        <dbReference type="ChEBI" id="CHEBI:30616"/>
        <label>2</label>
    </ligand>
</feature>
<dbReference type="InterPro" id="IPR036914">
    <property type="entry name" value="MGS-like_dom_sf"/>
</dbReference>
<feature type="binding site" evidence="16">
    <location>
        <position position="827"/>
    </location>
    <ligand>
        <name>Mn(2+)</name>
        <dbReference type="ChEBI" id="CHEBI:29035"/>
        <label>3</label>
    </ligand>
</feature>
<comment type="cofactor">
    <cofactor evidence="16">
        <name>Mg(2+)</name>
        <dbReference type="ChEBI" id="CHEBI:18420"/>
    </cofactor>
    <cofactor evidence="16">
        <name>Mn(2+)</name>
        <dbReference type="ChEBI" id="CHEBI:29035"/>
    </cofactor>
    <text evidence="16">Binds 4 Mg(2+) or Mn(2+) ions per subunit.</text>
</comment>
<dbReference type="EC" id="6.3.5.5" evidence="16"/>
<feature type="binding site" evidence="16">
    <location>
        <position position="284"/>
    </location>
    <ligand>
        <name>Mn(2+)</name>
        <dbReference type="ChEBI" id="CHEBI:29035"/>
        <label>1</label>
    </ligand>
</feature>
<feature type="binding site" evidence="16">
    <location>
        <position position="839"/>
    </location>
    <ligand>
        <name>Mn(2+)</name>
        <dbReference type="ChEBI" id="CHEBI:29035"/>
        <label>3</label>
    </ligand>
</feature>
<reference evidence="19" key="1">
    <citation type="journal article" date="2014" name="Int. J. Syst. Evol. Microbiol.">
        <title>Complete genome sequence of Corynebacterium casei LMG S-19264T (=DSM 44701T), isolated from a smear-ripened cheese.</title>
        <authorList>
            <consortium name="US DOE Joint Genome Institute (JGI-PGF)"/>
            <person name="Walter F."/>
            <person name="Albersmeier A."/>
            <person name="Kalinowski J."/>
            <person name="Ruckert C."/>
        </authorList>
    </citation>
    <scope>NUCLEOTIDE SEQUENCE</scope>
    <source>
        <strain evidence="19">JCM 14719</strain>
    </source>
</reference>
<dbReference type="UniPathway" id="UPA00068">
    <property type="reaction ID" value="UER00171"/>
</dbReference>
<dbReference type="Proteomes" id="UP000637720">
    <property type="component" value="Unassembled WGS sequence"/>
</dbReference>
<feature type="binding site" evidence="16">
    <location>
        <position position="208"/>
    </location>
    <ligand>
        <name>ATP</name>
        <dbReference type="ChEBI" id="CHEBI:30616"/>
        <label>1</label>
    </ligand>
</feature>
<evidence type="ECO:0000256" key="16">
    <source>
        <dbReference type="HAMAP-Rule" id="MF_01210"/>
    </source>
</evidence>
<dbReference type="GO" id="GO:0044205">
    <property type="term" value="P:'de novo' UMP biosynthetic process"/>
    <property type="evidence" value="ECO:0007669"/>
    <property type="project" value="UniProtKB-UniRule"/>
</dbReference>
<dbReference type="PROSITE" id="PS00866">
    <property type="entry name" value="CPSASE_1"/>
    <property type="match status" value="2"/>
</dbReference>
<dbReference type="GO" id="GO:0004087">
    <property type="term" value="F:carbamoyl-phosphate synthase (ammonia) activity"/>
    <property type="evidence" value="ECO:0007669"/>
    <property type="project" value="UniProtKB-EC"/>
</dbReference>
<dbReference type="GO" id="GO:0046872">
    <property type="term" value="F:metal ion binding"/>
    <property type="evidence" value="ECO:0007669"/>
    <property type="project" value="UniProtKB-KW"/>
</dbReference>
<evidence type="ECO:0000313" key="20">
    <source>
        <dbReference type="Proteomes" id="UP000637720"/>
    </source>
</evidence>
<dbReference type="Pfam" id="PF02786">
    <property type="entry name" value="CPSase_L_D2"/>
    <property type="match status" value="2"/>
</dbReference>
<feature type="binding site" evidence="16">
    <location>
        <position position="298"/>
    </location>
    <ligand>
        <name>Mn(2+)</name>
        <dbReference type="ChEBI" id="CHEBI:29035"/>
        <label>2</label>
    </ligand>
</feature>
<evidence type="ECO:0000256" key="13">
    <source>
        <dbReference type="ARBA" id="ARBA00023211"/>
    </source>
</evidence>
<feature type="region of interest" description="Allosteric domain" evidence="16">
    <location>
        <begin position="938"/>
        <end position="1086"/>
    </location>
</feature>
<keyword evidence="7" id="KW-0479">Metal-binding</keyword>
<feature type="binding site" evidence="16">
    <location>
        <position position="786"/>
    </location>
    <ligand>
        <name>ATP</name>
        <dbReference type="ChEBI" id="CHEBI:30616"/>
        <label>2</label>
    </ligand>
</feature>
<keyword evidence="5 16" id="KW-0436">Ligase</keyword>
<dbReference type="InterPro" id="IPR006275">
    <property type="entry name" value="CPSase_lsu"/>
</dbReference>
<keyword evidence="4 16" id="KW-0055">Arginine biosynthesis</keyword>
<dbReference type="FunFam" id="3.30.470.20:FF:000001">
    <property type="entry name" value="Carbamoyl-phosphate synthase large chain"/>
    <property type="match status" value="1"/>
</dbReference>
<dbReference type="Gene3D" id="3.40.50.1380">
    <property type="entry name" value="Methylglyoxal synthase-like domain"/>
    <property type="match status" value="1"/>
</dbReference>
<keyword evidence="13" id="KW-0464">Manganese</keyword>
<evidence type="ECO:0000259" key="18">
    <source>
        <dbReference type="PROSITE" id="PS51855"/>
    </source>
</evidence>
<feature type="binding site" evidence="16">
    <location>
        <position position="839"/>
    </location>
    <ligand>
        <name>Mg(2+)</name>
        <dbReference type="ChEBI" id="CHEBI:18420"/>
        <label>4</label>
    </ligand>
</feature>
<dbReference type="NCBIfam" id="NF009455">
    <property type="entry name" value="PRK12815.1"/>
    <property type="match status" value="1"/>
</dbReference>
<dbReference type="InterPro" id="IPR011607">
    <property type="entry name" value="MGS-like_dom"/>
</dbReference>
<dbReference type="PANTHER" id="PTHR11405">
    <property type="entry name" value="CARBAMOYLTRANSFERASE FAMILY MEMBER"/>
    <property type="match status" value="1"/>
</dbReference>
<feature type="binding site" evidence="16">
    <location>
        <position position="242"/>
    </location>
    <ligand>
        <name>ATP</name>
        <dbReference type="ChEBI" id="CHEBI:30616"/>
        <label>1</label>
    </ligand>
</feature>
<feature type="binding site" evidence="16">
    <location>
        <position position="298"/>
    </location>
    <ligand>
        <name>Mn(2+)</name>
        <dbReference type="ChEBI" id="CHEBI:29035"/>
        <label>1</label>
    </ligand>
</feature>
<feature type="binding site" evidence="16">
    <location>
        <position position="215"/>
    </location>
    <ligand>
        <name>ATP</name>
        <dbReference type="ChEBI" id="CHEBI:30616"/>
        <label>1</label>
    </ligand>
</feature>
<feature type="binding site" evidence="16">
    <location>
        <position position="753"/>
    </location>
    <ligand>
        <name>ATP</name>
        <dbReference type="ChEBI" id="CHEBI:30616"/>
        <label>2</label>
    </ligand>
</feature>
<dbReference type="EMBL" id="BMOF01000006">
    <property type="protein sequence ID" value="GGJ94696.1"/>
    <property type="molecule type" value="Genomic_DNA"/>
</dbReference>
<comment type="pathway">
    <text evidence="16">Pyrimidine metabolism; UMP biosynthesis via de novo pathway; (S)-dihydroorotate from bicarbonate: step 1/3.</text>
</comment>
<feature type="domain" description="ATP-grasp" evidence="17">
    <location>
        <begin position="675"/>
        <end position="868"/>
    </location>
</feature>
<protein>
    <recommendedName>
        <fullName evidence="16">Carbamoyl phosphate synthase large chain</fullName>
        <ecNumber evidence="16">6.3.4.16</ecNumber>
        <ecNumber evidence="16">6.3.5.5</ecNumber>
    </recommendedName>
    <alternativeName>
        <fullName evidence="16">Carbamoyl phosphate synthetase ammonia chain</fullName>
    </alternativeName>
</protein>
<keyword evidence="8 16" id="KW-0677">Repeat</keyword>
<comment type="domain">
    <text evidence="16">The large subunit is composed of 2 ATP-grasp domains that are involved in binding the 2 ATP molecules needed for carbamoyl phosphate synthesis. The N-terminal ATP-grasp domain (referred to as the carboxyphosphate synthetic component) catalyzes the ATP-dependent phosphorylation of hydrogencarbonate to carboxyphosphate and the subsequent nucleophilic attack by ammonia to form a carbamate intermediate. The C-terminal ATP-grasp domain (referred to as the carbamoyl phosphate synthetic component) then catalyzes the phosphorylation of carbamate with the second ATP to form the end product carbamoyl phosphate. The reactive and unstable enzyme intermediates are sequentially channeled from one active site to the next through the interior of the protein over a distance of at least 96 A.</text>
</comment>
<feature type="binding site" evidence="16">
    <location>
        <position position="169"/>
    </location>
    <ligand>
        <name>ATP</name>
        <dbReference type="ChEBI" id="CHEBI:30616"/>
        <label>1</label>
    </ligand>
</feature>
<feature type="binding site" evidence="16">
    <location>
        <position position="827"/>
    </location>
    <ligand>
        <name>Mg(2+)</name>
        <dbReference type="ChEBI" id="CHEBI:18420"/>
        <label>3</label>
    </ligand>
</feature>
<keyword evidence="9 16" id="KW-0547">Nucleotide-binding</keyword>
<dbReference type="HAMAP" id="MF_01210_B">
    <property type="entry name" value="CPSase_L_chain_B"/>
    <property type="match status" value="1"/>
</dbReference>
<gene>
    <name evidence="16" type="primary">carB</name>
    <name evidence="19" type="ORF">GCM10007043_05610</name>
</gene>
<dbReference type="SMART" id="SM01096">
    <property type="entry name" value="CPSase_L_D3"/>
    <property type="match status" value="1"/>
</dbReference>
<feature type="binding site" evidence="16">
    <location>
        <position position="298"/>
    </location>
    <ligand>
        <name>Mg(2+)</name>
        <dbReference type="ChEBI" id="CHEBI:18420"/>
        <label>1</label>
    </ligand>
</feature>
<keyword evidence="20" id="KW-1185">Reference proteome</keyword>
<feature type="binding site" evidence="16">
    <location>
        <position position="784"/>
    </location>
    <ligand>
        <name>ATP</name>
        <dbReference type="ChEBI" id="CHEBI:30616"/>
        <label>2</label>
    </ligand>
</feature>
<evidence type="ECO:0000259" key="17">
    <source>
        <dbReference type="PROSITE" id="PS50975"/>
    </source>
</evidence>
<evidence type="ECO:0000256" key="6">
    <source>
        <dbReference type="ARBA" id="ARBA00022605"/>
    </source>
</evidence>
<dbReference type="SMART" id="SM00851">
    <property type="entry name" value="MGS"/>
    <property type="match status" value="1"/>
</dbReference>
<comment type="catalytic activity">
    <reaction evidence="14 16">
        <text>hydrogencarbonate + NH4(+) + 2 ATP = carbamoyl phosphate + 2 ADP + phosphate + 2 H(+)</text>
        <dbReference type="Rhea" id="RHEA:18029"/>
        <dbReference type="ChEBI" id="CHEBI:15378"/>
        <dbReference type="ChEBI" id="CHEBI:17544"/>
        <dbReference type="ChEBI" id="CHEBI:28938"/>
        <dbReference type="ChEBI" id="CHEBI:30616"/>
        <dbReference type="ChEBI" id="CHEBI:43474"/>
        <dbReference type="ChEBI" id="CHEBI:58228"/>
        <dbReference type="ChEBI" id="CHEBI:456216"/>
        <dbReference type="EC" id="6.3.4.16"/>
    </reaction>
</comment>
<comment type="subunit">
    <text evidence="16">Composed of two chains; the small (or glutamine) chain promotes the hydrolysis of glutamine to ammonia, which is used by the large (or ammonia) chain to synthesize carbamoyl phosphate. Tetramer of heterodimers (alpha,beta)4.</text>
</comment>
<keyword evidence="12 16" id="KW-0665">Pyrimidine biosynthesis</keyword>
<feature type="binding site" evidence="16">
    <location>
        <position position="175"/>
    </location>
    <ligand>
        <name>ATP</name>
        <dbReference type="ChEBI" id="CHEBI:30616"/>
        <label>1</label>
    </ligand>
</feature>
<dbReference type="GO" id="GO:0005524">
    <property type="term" value="F:ATP binding"/>
    <property type="evidence" value="ECO:0007669"/>
    <property type="project" value="UniProtKB-UniRule"/>
</dbReference>
<dbReference type="Gene3D" id="3.40.50.20">
    <property type="match status" value="2"/>
</dbReference>
<feature type="binding site" evidence="16">
    <location>
        <position position="210"/>
    </location>
    <ligand>
        <name>ATP</name>
        <dbReference type="ChEBI" id="CHEBI:30616"/>
        <label>1</label>
    </ligand>
</feature>
<feature type="binding site" evidence="16">
    <location>
        <position position="284"/>
    </location>
    <ligand>
        <name>Mg(2+)</name>
        <dbReference type="ChEBI" id="CHEBI:18420"/>
        <label>1</label>
    </ligand>
</feature>
<accession>A0A8J3BCL7</accession>
<dbReference type="FunFam" id="3.40.50.20:FF:000002">
    <property type="entry name" value="Carbamoyl-phosphate synthase large chain"/>
    <property type="match status" value="1"/>
</dbReference>
<dbReference type="FunFam" id="3.30.470.20:FF:000026">
    <property type="entry name" value="Carbamoyl-phosphate synthase large chain"/>
    <property type="match status" value="1"/>
</dbReference>
<dbReference type="PRINTS" id="PR00098">
    <property type="entry name" value="CPSASE"/>
</dbReference>
<feature type="binding site" evidence="16">
    <location>
        <position position="839"/>
    </location>
    <ligand>
        <name>ATP</name>
        <dbReference type="ChEBI" id="CHEBI:30616"/>
        <label>2</label>
    </ligand>
</feature>
<dbReference type="FunFam" id="1.10.1030.10:FF:000002">
    <property type="entry name" value="Carbamoyl-phosphate synthase large chain"/>
    <property type="match status" value="1"/>
</dbReference>
<dbReference type="Pfam" id="PF02787">
    <property type="entry name" value="CPSase_L_D3"/>
    <property type="match status" value="1"/>
</dbReference>
<comment type="caution">
    <text evidence="19">The sequence shown here is derived from an EMBL/GenBank/DDBJ whole genome shotgun (WGS) entry which is preliminary data.</text>
</comment>
<dbReference type="InterPro" id="IPR058047">
    <property type="entry name" value="CPSase_preATP-grasp"/>
</dbReference>
<sequence length="1086" mass="117155">MPKDPTIKKVLVIGSGPIVIGQAAEFDYAGTQACLALKEEGVEVVLVNNNPATIMTDDEMADRIYLEPLTVERVAAIIERERPDGLLPTLGGQTGLNLAVKLAEAGVLERYGVRLLGTPLETIQRGEDREKFKALMEELGEPVPESTVAETVEEALAFAAEIGYPVIVRPAYTLGGSGGGIAANEDELKQVARRGLEASPIGQILVEKSVKGWKEIEYEVMRDAADTCIIVCNMENVDPVGVHTGDSVVVAPSQTLTDRQYQMLRSVALKVIRALGVVGGCNIQFALDPHSDRYYLIEVNPRVSRSSALASKATGYPIARIAAKLALGYRLDEVRNPVTGHTYASFEPAIDYVVVKWPRWAFDKFPHADRTLGTQMKATGEVMAIDRTMEGAFLKAVRSLEIGVDHLALPEAAALSDAELEAEIRRGTDRRLFLIAEALRRGVDVETLHAWSAIDRFFLRALERIVAMERRLAAYDWASVPAETLKEAKRLGFSDAYLARTFGVTLADVRGRWKVWGWAPSYKLVDTCAAEFDAETPYYYATWCGVDEVEPLKKERKVLVIGSGPIRIGQGIEFDYCAVHAAKALKQMGVGAVVINNNPETVSTDFETADQLYFDPLTVEDVLNVAEKEGVDGVLVQFGGQTAINLAAMLEAHGLKVLGTPVEAIRRTEDRDEFYALLRELGLPHIPGTGVMSEEEAFAAAKRIGYPVLIRPSFVIGGRGMAVLADEGELARYLAENRIADADRSLFPLLIDRYVTGVEVEVDAVSDGQTVIIPGIFRHVERAGVHSGDSYALFPAPDVPEAVTARLVDATVRIARAIGAVGLLNIQFVVCGDNVYVLEVNPRASRTVPIVSKVTGVPMVALATQVQLGRTLPELGYPRTGLLEHPGFYAVKAPVFSTVKLPGVDPAVGPEMQSTGEGIGLGTTVAEALWNALAWKEGGIRRLQAGDAVLVALADADKAAFLPLAAKLAARGVKLVATPGTARFLQQDGWPVARAVDAAEALALLRDGAVAAALVTPTRGRRPETDGFRLRTQALLSGVPLFTCVDTFAAYLEAMGTTASTPRALADYRGARAHVSAATKKEEVRP</sequence>
<dbReference type="InterPro" id="IPR011761">
    <property type="entry name" value="ATP-grasp"/>
</dbReference>
<feature type="binding site" evidence="16">
    <location>
        <position position="711"/>
    </location>
    <ligand>
        <name>ATP</name>
        <dbReference type="ChEBI" id="CHEBI:30616"/>
        <label>2</label>
    </ligand>
</feature>
<feature type="binding site" evidence="16">
    <location>
        <position position="298"/>
    </location>
    <ligand>
        <name>Mg(2+)</name>
        <dbReference type="ChEBI" id="CHEBI:18420"/>
        <label>2</label>
    </ligand>
</feature>
<dbReference type="Gene3D" id="1.10.1030.10">
    <property type="entry name" value="Carbamoyl-phosphate synthetase, large subunit oligomerisation domain"/>
    <property type="match status" value="1"/>
</dbReference>
<evidence type="ECO:0000256" key="15">
    <source>
        <dbReference type="ARBA" id="ARBA00048816"/>
    </source>
</evidence>
<dbReference type="InterPro" id="IPR016185">
    <property type="entry name" value="PreATP-grasp_dom_sf"/>
</dbReference>
<evidence type="ECO:0000313" key="19">
    <source>
        <dbReference type="EMBL" id="GGJ94696.1"/>
    </source>
</evidence>
<evidence type="ECO:0000256" key="9">
    <source>
        <dbReference type="ARBA" id="ARBA00022741"/>
    </source>
</evidence>
<comment type="caution">
    <text evidence="16">Lacks conserved residue(s) required for the propagation of feature annotation.</text>
</comment>
<feature type="binding site" evidence="16">
    <location>
        <position position="300"/>
    </location>
    <ligand>
        <name>Mn(2+)</name>
        <dbReference type="ChEBI" id="CHEBI:29035"/>
        <label>2</label>
    </ligand>
</feature>
<feature type="binding site" evidence="16">
    <location>
        <position position="785"/>
    </location>
    <ligand>
        <name>ATP</name>
        <dbReference type="ChEBI" id="CHEBI:30616"/>
        <label>2</label>
    </ligand>
</feature>
<dbReference type="Pfam" id="PF25596">
    <property type="entry name" value="CPSase_L_D1"/>
    <property type="match status" value="2"/>
</dbReference>
<dbReference type="NCBIfam" id="NF003671">
    <property type="entry name" value="PRK05294.1"/>
    <property type="match status" value="1"/>
</dbReference>
<evidence type="ECO:0000256" key="8">
    <source>
        <dbReference type="ARBA" id="ARBA00022737"/>
    </source>
</evidence>
<feature type="binding site" evidence="16">
    <location>
        <position position="243"/>
    </location>
    <ligand>
        <name>ATP</name>
        <dbReference type="ChEBI" id="CHEBI:30616"/>
        <label>1</label>
    </ligand>
</feature>
<feature type="region of interest" description="Carboxyphosphate synthetic domain" evidence="16">
    <location>
        <begin position="1"/>
        <end position="401"/>
    </location>
</feature>
<keyword evidence="11" id="KW-0460">Magnesium</keyword>
<feature type="binding site" evidence="16">
    <location>
        <position position="841"/>
    </location>
    <ligand>
        <name>Mn(2+)</name>
        <dbReference type="ChEBI" id="CHEBI:29035"/>
        <label>4</label>
    </ligand>
</feature>
<evidence type="ECO:0000256" key="12">
    <source>
        <dbReference type="ARBA" id="ARBA00022975"/>
    </source>
</evidence>
<organism evidence="19 20">
    <name type="scientific">Calditerricola satsumensis</name>
    <dbReference type="NCBI Taxonomy" id="373054"/>
    <lineage>
        <taxon>Bacteria</taxon>
        <taxon>Bacillati</taxon>
        <taxon>Bacillota</taxon>
        <taxon>Bacilli</taxon>
        <taxon>Bacillales</taxon>
        <taxon>Bacillaceae</taxon>
        <taxon>Calditerricola</taxon>
    </lineage>
</organism>
<feature type="binding site" evidence="16">
    <location>
        <position position="841"/>
    </location>
    <ligand>
        <name>Mg(2+)</name>
        <dbReference type="ChEBI" id="CHEBI:18420"/>
        <label>4</label>
    </ligand>
</feature>
<evidence type="ECO:0000256" key="2">
    <source>
        <dbReference type="ARBA" id="ARBA00005077"/>
    </source>
</evidence>
<evidence type="ECO:0000256" key="11">
    <source>
        <dbReference type="ARBA" id="ARBA00022842"/>
    </source>
</evidence>
<dbReference type="SUPFAM" id="SSF52335">
    <property type="entry name" value="Methylglyoxal synthase-like"/>
    <property type="match status" value="1"/>
</dbReference>
<dbReference type="UniPathway" id="UPA00070">
    <property type="reaction ID" value="UER00115"/>
</dbReference>
<proteinExistence type="inferred from homology"/>
<dbReference type="Gene3D" id="3.30.470.20">
    <property type="entry name" value="ATP-grasp fold, B domain"/>
    <property type="match status" value="2"/>
</dbReference>
<feature type="domain" description="ATP-grasp" evidence="17">
    <location>
        <begin position="133"/>
        <end position="327"/>
    </location>
</feature>
<comment type="pathway">
    <text evidence="2 16">Amino-acid biosynthesis; L-arginine biosynthesis; carbamoyl phosphate from bicarbonate: step 1/1.</text>
</comment>
<feature type="binding site" evidence="16">
    <location>
        <position position="755"/>
    </location>
    <ligand>
        <name>ATP</name>
        <dbReference type="ChEBI" id="CHEBI:30616"/>
        <label>2</label>
    </ligand>
</feature>
<dbReference type="InterPro" id="IPR005480">
    <property type="entry name" value="CPSase_lsu_oligo"/>
</dbReference>
<dbReference type="GO" id="GO:0006526">
    <property type="term" value="P:L-arginine biosynthetic process"/>
    <property type="evidence" value="ECO:0007669"/>
    <property type="project" value="UniProtKB-UniRule"/>
</dbReference>
<feature type="domain" description="MGS-like" evidence="18">
    <location>
        <begin position="938"/>
        <end position="1086"/>
    </location>
</feature>
<comment type="similarity">
    <text evidence="3 16">Belongs to the CarB family.</text>
</comment>
<evidence type="ECO:0000256" key="7">
    <source>
        <dbReference type="ARBA" id="ARBA00022723"/>
    </source>
</evidence>
<feature type="binding site" evidence="16">
    <location>
        <position position="284"/>
    </location>
    <ligand>
        <name>ATP</name>
        <dbReference type="ChEBI" id="CHEBI:30616"/>
        <label>1</label>
    </ligand>
</feature>
<dbReference type="EC" id="6.3.4.16" evidence="16"/>
<dbReference type="PROSITE" id="PS00867">
    <property type="entry name" value="CPSASE_2"/>
    <property type="match status" value="2"/>
</dbReference>
<comment type="cofactor">
    <cofactor evidence="1">
        <name>Mn(2+)</name>
        <dbReference type="ChEBI" id="CHEBI:29035"/>
    </cofactor>
</comment>
<feature type="binding site" evidence="16">
    <location>
        <position position="839"/>
    </location>
    <ligand>
        <name>Mg(2+)</name>
        <dbReference type="ChEBI" id="CHEBI:18420"/>
        <label>3</label>
    </ligand>
</feature>
<dbReference type="SUPFAM" id="SSF48108">
    <property type="entry name" value="Carbamoyl phosphate synthetase, large subunit connection domain"/>
    <property type="match status" value="1"/>
</dbReference>
<evidence type="ECO:0000256" key="5">
    <source>
        <dbReference type="ARBA" id="ARBA00022598"/>
    </source>
</evidence>
<dbReference type="PANTHER" id="PTHR11405:SF53">
    <property type="entry name" value="CARBAMOYL-PHOSPHATE SYNTHASE [AMMONIA], MITOCHONDRIAL"/>
    <property type="match status" value="1"/>
</dbReference>
<evidence type="ECO:0000256" key="10">
    <source>
        <dbReference type="ARBA" id="ARBA00022840"/>
    </source>
</evidence>
<comment type="catalytic activity">
    <reaction evidence="15 16">
        <text>hydrogencarbonate + L-glutamine + 2 ATP + H2O = carbamoyl phosphate + L-glutamate + 2 ADP + phosphate + 2 H(+)</text>
        <dbReference type="Rhea" id="RHEA:18633"/>
        <dbReference type="ChEBI" id="CHEBI:15377"/>
        <dbReference type="ChEBI" id="CHEBI:15378"/>
        <dbReference type="ChEBI" id="CHEBI:17544"/>
        <dbReference type="ChEBI" id="CHEBI:29985"/>
        <dbReference type="ChEBI" id="CHEBI:30616"/>
        <dbReference type="ChEBI" id="CHEBI:43474"/>
        <dbReference type="ChEBI" id="CHEBI:58228"/>
        <dbReference type="ChEBI" id="CHEBI:58359"/>
        <dbReference type="ChEBI" id="CHEBI:456216"/>
        <dbReference type="EC" id="6.3.5.5"/>
    </reaction>
</comment>